<sequence>NDSSFVFLNVPFFSLADSLLAQHYLLQYKLKLFLNKKEFLYEQYFLKKFSNMGNHYSNGKKYALNERQSKIIDFLQEKLSAEDLWLDVTNQSTKSQQERVLKNDQLAELIYVCLAYFCTKRNPTQQAPNRTQCKPYINAILNQLNTQIPHQNDGINRKQFTVFAEYLRKEYTILENELNLALPKKS</sequence>
<reference evidence="1 2" key="1">
    <citation type="journal article" date="2013" name="Curr. Biol.">
        <title>The Genome of the Foraminiferan Reticulomyxa filosa.</title>
        <authorList>
            <person name="Glockner G."/>
            <person name="Hulsmann N."/>
            <person name="Schleicher M."/>
            <person name="Noegel A.A."/>
            <person name="Eichinger L."/>
            <person name="Gallinger C."/>
            <person name="Pawlowski J."/>
            <person name="Sierra R."/>
            <person name="Euteneuer U."/>
            <person name="Pillet L."/>
            <person name="Moustafa A."/>
            <person name="Platzer M."/>
            <person name="Groth M."/>
            <person name="Szafranski K."/>
            <person name="Schliwa M."/>
        </authorList>
    </citation>
    <scope>NUCLEOTIDE SEQUENCE [LARGE SCALE GENOMIC DNA]</scope>
</reference>
<keyword evidence="2" id="KW-1185">Reference proteome</keyword>
<proteinExistence type="predicted"/>
<gene>
    <name evidence="1" type="ORF">RFI_28524</name>
</gene>
<evidence type="ECO:0000313" key="1">
    <source>
        <dbReference type="EMBL" id="ETO08864.1"/>
    </source>
</evidence>
<dbReference type="AlphaFoldDB" id="X6M4P9"/>
<accession>X6M4P9</accession>
<dbReference type="EMBL" id="ASPP01024612">
    <property type="protein sequence ID" value="ETO08864.1"/>
    <property type="molecule type" value="Genomic_DNA"/>
</dbReference>
<feature type="non-terminal residue" evidence="1">
    <location>
        <position position="1"/>
    </location>
</feature>
<evidence type="ECO:0000313" key="2">
    <source>
        <dbReference type="Proteomes" id="UP000023152"/>
    </source>
</evidence>
<protein>
    <submittedName>
        <fullName evidence="1">Uncharacterized protein</fullName>
    </submittedName>
</protein>
<dbReference type="Proteomes" id="UP000023152">
    <property type="component" value="Unassembled WGS sequence"/>
</dbReference>
<name>X6M4P9_RETFI</name>
<organism evidence="1 2">
    <name type="scientific">Reticulomyxa filosa</name>
    <dbReference type="NCBI Taxonomy" id="46433"/>
    <lineage>
        <taxon>Eukaryota</taxon>
        <taxon>Sar</taxon>
        <taxon>Rhizaria</taxon>
        <taxon>Retaria</taxon>
        <taxon>Foraminifera</taxon>
        <taxon>Monothalamids</taxon>
        <taxon>Reticulomyxidae</taxon>
        <taxon>Reticulomyxa</taxon>
    </lineage>
</organism>
<comment type="caution">
    <text evidence="1">The sequence shown here is derived from an EMBL/GenBank/DDBJ whole genome shotgun (WGS) entry which is preliminary data.</text>
</comment>